<dbReference type="STRING" id="60137.SAMN04488041_105413"/>
<reference evidence="2" key="1">
    <citation type="submission" date="2016-10" db="EMBL/GenBank/DDBJ databases">
        <authorList>
            <person name="Varghese N."/>
            <person name="Submissions S."/>
        </authorList>
    </citation>
    <scope>NUCLEOTIDE SEQUENCE [LARGE SCALE GENOMIC DNA]</scope>
    <source>
        <strain evidence="2">DSM 10014</strain>
    </source>
</reference>
<dbReference type="EMBL" id="FNNB01000005">
    <property type="protein sequence ID" value="SDX31040.1"/>
    <property type="molecule type" value="Genomic_DNA"/>
</dbReference>
<dbReference type="AlphaFoldDB" id="A0A1H3AMS3"/>
<dbReference type="GO" id="GO:0016740">
    <property type="term" value="F:transferase activity"/>
    <property type="evidence" value="ECO:0007669"/>
    <property type="project" value="UniProtKB-KW"/>
</dbReference>
<protein>
    <submittedName>
        <fullName evidence="1">CoA-transferase family III</fullName>
    </submittedName>
</protein>
<accession>A0A1H3AMS3</accession>
<proteinExistence type="predicted"/>
<organism evidence="1 2">
    <name type="scientific">Sulfitobacter pontiacus</name>
    <dbReference type="NCBI Taxonomy" id="60137"/>
    <lineage>
        <taxon>Bacteria</taxon>
        <taxon>Pseudomonadati</taxon>
        <taxon>Pseudomonadota</taxon>
        <taxon>Alphaproteobacteria</taxon>
        <taxon>Rhodobacterales</taxon>
        <taxon>Roseobacteraceae</taxon>
        <taxon>Sulfitobacter</taxon>
    </lineage>
</organism>
<dbReference type="Gene3D" id="3.40.50.10540">
    <property type="entry name" value="Crotonobetainyl-coa:carnitine coa-transferase, domain 1"/>
    <property type="match status" value="1"/>
</dbReference>
<dbReference type="Pfam" id="PF02515">
    <property type="entry name" value="CoA_transf_3"/>
    <property type="match status" value="1"/>
</dbReference>
<name>A0A1H3AMS3_9RHOB</name>
<dbReference type="SUPFAM" id="SSF89796">
    <property type="entry name" value="CoA-transferase family III (CaiB/BaiF)"/>
    <property type="match status" value="1"/>
</dbReference>
<evidence type="ECO:0000313" key="1">
    <source>
        <dbReference type="EMBL" id="SDX31040.1"/>
    </source>
</evidence>
<keyword evidence="1" id="KW-0808">Transferase</keyword>
<dbReference type="Proteomes" id="UP000183076">
    <property type="component" value="Unassembled WGS sequence"/>
</dbReference>
<evidence type="ECO:0000313" key="2">
    <source>
        <dbReference type="Proteomes" id="UP000183076"/>
    </source>
</evidence>
<sequence length="55" mass="5661">MVGDFGGGAMMLAFGMISALLDEQRGGKGTVIDAAMTDGSALSMSMIYAFHGQGW</sequence>
<dbReference type="InterPro" id="IPR003673">
    <property type="entry name" value="CoA-Trfase_fam_III"/>
</dbReference>
<dbReference type="InterPro" id="IPR023606">
    <property type="entry name" value="CoA-Trfase_III_dom_1_sf"/>
</dbReference>
<gene>
    <name evidence="1" type="ORF">SAMN04488041_105413</name>
</gene>